<dbReference type="PIRSF" id="PIRSF020653">
    <property type="entry name" value="UCP020653"/>
    <property type="match status" value="1"/>
</dbReference>
<evidence type="ECO:0000313" key="4">
    <source>
        <dbReference type="Proteomes" id="UP000224974"/>
    </source>
</evidence>
<dbReference type="EMBL" id="CAADJA010000002">
    <property type="protein sequence ID" value="VFS53284.1"/>
    <property type="molecule type" value="Genomic_DNA"/>
</dbReference>
<feature type="transmembrane region" description="Helical" evidence="1">
    <location>
        <begin position="15"/>
        <end position="34"/>
    </location>
</feature>
<dbReference type="Pfam" id="PF07254">
    <property type="entry name" value="Cpta_toxin"/>
    <property type="match status" value="1"/>
</dbReference>
<dbReference type="Proteomes" id="UP000373449">
    <property type="component" value="Unassembled WGS sequence"/>
</dbReference>
<protein>
    <submittedName>
        <fullName evidence="3">Protein of uncharacterized function (DUF1434)</fullName>
    </submittedName>
</protein>
<feature type="transmembrane region" description="Helical" evidence="1">
    <location>
        <begin position="40"/>
        <end position="57"/>
    </location>
</feature>
<organism evidence="2 4">
    <name type="scientific">Budvicia aquatica</name>
    <dbReference type="NCBI Taxonomy" id="82979"/>
    <lineage>
        <taxon>Bacteria</taxon>
        <taxon>Pseudomonadati</taxon>
        <taxon>Pseudomonadota</taxon>
        <taxon>Gammaproteobacteria</taxon>
        <taxon>Enterobacterales</taxon>
        <taxon>Budviciaceae</taxon>
        <taxon>Budvicia</taxon>
    </lineage>
</organism>
<name>A0A2C6DSG6_9GAMM</name>
<dbReference type="STRING" id="1111728.GCA_000427805_02163"/>
<evidence type="ECO:0000256" key="1">
    <source>
        <dbReference type="SAM" id="Phobius"/>
    </source>
</evidence>
<evidence type="ECO:0000313" key="2">
    <source>
        <dbReference type="EMBL" id="PHI32147.1"/>
    </source>
</evidence>
<dbReference type="Proteomes" id="UP000224974">
    <property type="component" value="Unassembled WGS sequence"/>
</dbReference>
<accession>A0A2C6DSG6</accession>
<evidence type="ECO:0000313" key="5">
    <source>
        <dbReference type="Proteomes" id="UP000373449"/>
    </source>
</evidence>
<dbReference type="EMBL" id="PDDX01000001">
    <property type="protein sequence ID" value="PHI32147.1"/>
    <property type="molecule type" value="Genomic_DNA"/>
</dbReference>
<evidence type="ECO:0000313" key="3">
    <source>
        <dbReference type="EMBL" id="VFS53284.1"/>
    </source>
</evidence>
<keyword evidence="1" id="KW-0812">Transmembrane</keyword>
<dbReference type="AlphaFoldDB" id="A0A2C6DSG6"/>
<proteinExistence type="predicted"/>
<keyword evidence="4" id="KW-1185">Reference proteome</keyword>
<reference evidence="4" key="1">
    <citation type="submission" date="2017-09" db="EMBL/GenBank/DDBJ databases">
        <title>FDA dAtabase for Regulatory Grade micrObial Sequences (FDA-ARGOS): Supporting development and validation of Infectious Disease Dx tests.</title>
        <authorList>
            <person name="Minogue T."/>
            <person name="Wolcott M."/>
            <person name="Wasieloski L."/>
            <person name="Aguilar W."/>
            <person name="Moore D."/>
            <person name="Tallon L."/>
            <person name="Sadzewicz L."/>
            <person name="Ott S."/>
            <person name="Zhao X."/>
            <person name="Nagaraj S."/>
            <person name="Vavikolanu K."/>
            <person name="Aluvathingal J."/>
            <person name="Nadendla S."/>
            <person name="Sichtig H."/>
        </authorList>
    </citation>
    <scope>NUCLEOTIDE SEQUENCE [LARGE SCALE GENOMIC DNA]</scope>
    <source>
        <strain evidence="4">FDAARGOS_387</strain>
    </source>
</reference>
<dbReference type="OrthoDB" id="7060796at2"/>
<reference evidence="3 5" key="3">
    <citation type="submission" date="2019-03" db="EMBL/GenBank/DDBJ databases">
        <authorList>
            <consortium name="Pathogen Informatics"/>
        </authorList>
    </citation>
    <scope>NUCLEOTIDE SEQUENCE [LARGE SCALE GENOMIC DNA]</scope>
    <source>
        <strain evidence="3 5">NCTC12282</strain>
    </source>
</reference>
<sequence>MQNVVLWHSHLRVSWKTQCLSLLIHGALILLILLSPWSQGYWPLWLFLVTLVIFDSLRSQRQIRRMQGEIVLLNSFNIQWRRDEWAIKGNPMIFKRGILLNLISTSTKRRQRMWLAIDSMDAEAWRSLRFHLLQRNKT</sequence>
<dbReference type="RefSeq" id="WP_029094883.1">
    <property type="nucleotide sequence ID" value="NZ_BRLG01000011.1"/>
</dbReference>
<gene>
    <name evidence="2" type="ORF">CRN84_23910</name>
    <name evidence="3" type="ORF">NCTC12282_06413</name>
</gene>
<keyword evidence="1" id="KW-0472">Membrane</keyword>
<keyword evidence="1" id="KW-1133">Transmembrane helix</keyword>
<reference evidence="2" key="2">
    <citation type="submission" date="2017-09" db="EMBL/GenBank/DDBJ databases">
        <title>FDA dAtabase for Regulatory Grade micrObial Sequences (FDA-ARGOS): Supporting development and validation of Infectious Disease Dx tests.</title>
        <authorList>
            <person name="Minogue T."/>
            <person name="Wolcott M."/>
            <person name="Wasieloski L."/>
            <person name="Aguilar W."/>
            <person name="Moore D."/>
            <person name="Tallon L.J."/>
            <person name="Sadzewicz L."/>
            <person name="Ott S."/>
            <person name="Zhao X."/>
            <person name="Nagaraj S."/>
            <person name="Vavikolanu K."/>
            <person name="Aluvathingal J."/>
            <person name="Nadendla S."/>
            <person name="Sichtig H."/>
        </authorList>
    </citation>
    <scope>NUCLEOTIDE SEQUENCE</scope>
    <source>
        <strain evidence="2">FDAARGOS_387</strain>
    </source>
</reference>
<dbReference type="InterPro" id="IPR009883">
    <property type="entry name" value="YgfX"/>
</dbReference>